<evidence type="ECO:0000313" key="1">
    <source>
        <dbReference type="EMBL" id="PAL20039.1"/>
    </source>
</evidence>
<evidence type="ECO:0000313" key="2">
    <source>
        <dbReference type="Proteomes" id="UP000216033"/>
    </source>
</evidence>
<organism evidence="1 2">
    <name type="scientific">Acetobacter syzygii</name>
    <dbReference type="NCBI Taxonomy" id="146476"/>
    <lineage>
        <taxon>Bacteria</taxon>
        <taxon>Pseudomonadati</taxon>
        <taxon>Pseudomonadota</taxon>
        <taxon>Alphaproteobacteria</taxon>
        <taxon>Acetobacterales</taxon>
        <taxon>Acetobacteraceae</taxon>
        <taxon>Acetobacter</taxon>
    </lineage>
</organism>
<proteinExistence type="predicted"/>
<name>A0A270B4V8_9PROT</name>
<dbReference type="Proteomes" id="UP000216033">
    <property type="component" value="Unassembled WGS sequence"/>
</dbReference>
<sequence>MEGSGQTPNAACVWDEAAFGKDGQRQGRGLIAVLRQIFFCMLSPEPGLGGTGKGGACAGIGLASDRPTHPLRATLRGGRSFIFILPASEHFFLEIRHV</sequence>
<accession>A0A270B4V8</accession>
<dbReference type="AlphaFoldDB" id="A0A270B4V8"/>
<reference evidence="1 2" key="1">
    <citation type="submission" date="2017-04" db="EMBL/GenBank/DDBJ databases">
        <title>Kefir bacterial isolates.</title>
        <authorList>
            <person name="Kim Y."/>
            <person name="Blasche S."/>
            <person name="Patil K.R."/>
        </authorList>
    </citation>
    <scope>NUCLEOTIDE SEQUENCE [LARGE SCALE GENOMIC DNA]</scope>
    <source>
        <strain evidence="1 2">KR-2</strain>
    </source>
</reference>
<keyword evidence="2" id="KW-1185">Reference proteome</keyword>
<protein>
    <submittedName>
        <fullName evidence="1">Uncharacterized protein</fullName>
    </submittedName>
</protein>
<dbReference type="EMBL" id="NDFP01000025">
    <property type="protein sequence ID" value="PAL20039.1"/>
    <property type="molecule type" value="Genomic_DNA"/>
</dbReference>
<gene>
    <name evidence="1" type="ORF">B9K05_13380</name>
</gene>
<comment type="caution">
    <text evidence="1">The sequence shown here is derived from an EMBL/GenBank/DDBJ whole genome shotgun (WGS) entry which is preliminary data.</text>
</comment>